<dbReference type="EMBL" id="BSYO01000039">
    <property type="protein sequence ID" value="GMH31021.1"/>
    <property type="molecule type" value="Genomic_DNA"/>
</dbReference>
<dbReference type="PANTHER" id="PTHR33356:SF13">
    <property type="entry name" value="DUF4005 DOMAIN-CONTAINING PROTEIN"/>
    <property type="match status" value="1"/>
</dbReference>
<proteinExistence type="predicted"/>
<comment type="caution">
    <text evidence="2">The sequence shown here is derived from an EMBL/GenBank/DDBJ whole genome shotgun (WGS) entry which is preliminary data.</text>
</comment>
<keyword evidence="3" id="KW-1185">Reference proteome</keyword>
<dbReference type="PANTHER" id="PTHR33356">
    <property type="entry name" value="TIP41-LIKE PROTEIN"/>
    <property type="match status" value="1"/>
</dbReference>
<organism evidence="2 3">
    <name type="scientific">Nepenthes gracilis</name>
    <name type="common">Slender pitcher plant</name>
    <dbReference type="NCBI Taxonomy" id="150966"/>
    <lineage>
        <taxon>Eukaryota</taxon>
        <taxon>Viridiplantae</taxon>
        <taxon>Streptophyta</taxon>
        <taxon>Embryophyta</taxon>
        <taxon>Tracheophyta</taxon>
        <taxon>Spermatophyta</taxon>
        <taxon>Magnoliopsida</taxon>
        <taxon>eudicotyledons</taxon>
        <taxon>Gunneridae</taxon>
        <taxon>Pentapetalae</taxon>
        <taxon>Caryophyllales</taxon>
        <taxon>Nepenthaceae</taxon>
        <taxon>Nepenthes</taxon>
    </lineage>
</organism>
<dbReference type="AlphaFoldDB" id="A0AAD3Y8L9"/>
<accession>A0AAD3Y8L9</accession>
<name>A0AAD3Y8L9_NEPGR</name>
<feature type="region of interest" description="Disordered" evidence="1">
    <location>
        <begin position="147"/>
        <end position="172"/>
    </location>
</feature>
<reference evidence="2" key="1">
    <citation type="submission" date="2023-05" db="EMBL/GenBank/DDBJ databases">
        <title>Nepenthes gracilis genome sequencing.</title>
        <authorList>
            <person name="Fukushima K."/>
        </authorList>
    </citation>
    <scope>NUCLEOTIDE SEQUENCE</scope>
    <source>
        <strain evidence="2">SING2019-196</strain>
    </source>
</reference>
<evidence type="ECO:0000313" key="3">
    <source>
        <dbReference type="Proteomes" id="UP001279734"/>
    </source>
</evidence>
<gene>
    <name evidence="2" type="ORF">Nepgr_032864</name>
</gene>
<evidence type="ECO:0000256" key="1">
    <source>
        <dbReference type="SAM" id="MobiDB-lite"/>
    </source>
</evidence>
<dbReference type="Proteomes" id="UP001279734">
    <property type="component" value="Unassembled WGS sequence"/>
</dbReference>
<protein>
    <submittedName>
        <fullName evidence="2">Uncharacterized protein</fullName>
    </submittedName>
</protein>
<evidence type="ECO:0000313" key="2">
    <source>
        <dbReference type="EMBL" id="GMH31021.1"/>
    </source>
</evidence>
<feature type="compositionally biased region" description="Basic and acidic residues" evidence="1">
    <location>
        <begin position="155"/>
        <end position="167"/>
    </location>
</feature>
<sequence length="191" mass="21071">MADYQEEEDVCFEEGISWLPARVLHEALGDYATAHSAGRASHQQQQQRLRLNGEPLPPHSKCNTKAQTYRAKYTSKGVPGGPGMRAIFLDSGHQSCGTGVFLPRRAGVQDFGSSKKPACSPVLLPSRVVQALNLNVHALASSRITSPRDSIANTKRRDDNEEGKDVTKQCNVISPYPSPPRDIFLPKEWIY</sequence>